<dbReference type="Pfam" id="PF08395">
    <property type="entry name" value="7tm_7"/>
    <property type="match status" value="1"/>
</dbReference>
<dbReference type="KEGG" id="scac:106085180"/>
<feature type="transmembrane region" description="Helical" evidence="6">
    <location>
        <begin position="180"/>
        <end position="202"/>
    </location>
</feature>
<evidence type="ECO:0000256" key="3">
    <source>
        <dbReference type="ARBA" id="ARBA00022692"/>
    </source>
</evidence>
<keyword evidence="2 6" id="KW-1003">Cell membrane</keyword>
<feature type="transmembrane region" description="Helical" evidence="6">
    <location>
        <begin position="296"/>
        <end position="316"/>
    </location>
</feature>
<dbReference type="VEuPathDB" id="VectorBase:SCAU013382"/>
<comment type="function">
    <text evidence="6">Gustatory receptor which mediates acceptance or avoidance behavior, depending on its substrates.</text>
</comment>
<name>A0A1I8Q2V9_STOCA</name>
<evidence type="ECO:0000256" key="1">
    <source>
        <dbReference type="ARBA" id="ARBA00004651"/>
    </source>
</evidence>
<evidence type="ECO:0000313" key="7">
    <source>
        <dbReference type="EnsemblMetazoa" id="SCAU013382-PA"/>
    </source>
</evidence>
<dbReference type="EnsemblMetazoa" id="SCAU013382-RA">
    <property type="protein sequence ID" value="SCAU013382-PA"/>
    <property type="gene ID" value="SCAU013382"/>
</dbReference>
<gene>
    <name evidence="7" type="primary">106085180</name>
</gene>
<dbReference type="OrthoDB" id="8016547at2759"/>
<proteinExistence type="inferred from homology"/>
<feature type="transmembrane region" description="Helical" evidence="6">
    <location>
        <begin position="87"/>
        <end position="108"/>
    </location>
</feature>
<feature type="transmembrane region" description="Helical" evidence="6">
    <location>
        <begin position="372"/>
        <end position="394"/>
    </location>
</feature>
<dbReference type="AlphaFoldDB" id="A0A1I8Q2V9"/>
<comment type="similarity">
    <text evidence="6">Belongs to the insect chemoreceptor superfamily. Gustatory receptor (GR) family.</text>
</comment>
<sequence length="412" mass="48163">MNLKQRLFAANTIHQCLYVLYFVLHHTGCLCFKIEKGMRIYYTRWSYVYTNIVRFLLLASFMGGLAIKVKDEEQYEAMVGHLSPVSKFVLCFECTISTLIYTQIAFSFDFKRMKHLAYCHRLQSLDNLLLKDFPCVQWNYDKSSRKFNALGSFVGFYFIGISLGFVFYLSHCSCGWQSSILIGFSYACMTCGPGTACFLFVAGMDMIRIRFRLIYKLLQISFGTSRPSLHGDVTRLRKLKLLQYYFQEYSSMIPTINEIFSNVSGTGSFHDFAMLTNMGFMLFSLTMGGKARPYEYIYTVLFMVPRFYKIIMIAVYGRLALTSRRNCDHAFFQMGDYFNKPHLVRENLESFLHWRMHNNYYFSIGKIIRCDLSVLFMIFNSIANYMIILIQLQLQQNTISKTMRKDVELIST</sequence>
<protein>
    <recommendedName>
        <fullName evidence="6">Gustatory receptor</fullName>
    </recommendedName>
</protein>
<feature type="transmembrane region" description="Helical" evidence="6">
    <location>
        <begin position="46"/>
        <end position="67"/>
    </location>
</feature>
<keyword evidence="4 6" id="KW-1133">Transmembrane helix</keyword>
<dbReference type="GO" id="GO:0007165">
    <property type="term" value="P:signal transduction"/>
    <property type="evidence" value="ECO:0007669"/>
    <property type="project" value="UniProtKB-KW"/>
</dbReference>
<evidence type="ECO:0000313" key="8">
    <source>
        <dbReference type="Proteomes" id="UP000095300"/>
    </source>
</evidence>
<keyword evidence="8" id="KW-1185">Reference proteome</keyword>
<dbReference type="Proteomes" id="UP000095300">
    <property type="component" value="Unassembled WGS sequence"/>
</dbReference>
<dbReference type="GO" id="GO:0005886">
    <property type="term" value="C:plasma membrane"/>
    <property type="evidence" value="ECO:0007669"/>
    <property type="project" value="UniProtKB-SubCell"/>
</dbReference>
<keyword evidence="6" id="KW-0807">Transducer</keyword>
<keyword evidence="3 6" id="KW-0812">Transmembrane</keyword>
<feature type="transmembrane region" description="Helical" evidence="6">
    <location>
        <begin position="12"/>
        <end position="34"/>
    </location>
</feature>
<evidence type="ECO:0000256" key="4">
    <source>
        <dbReference type="ARBA" id="ARBA00022989"/>
    </source>
</evidence>
<keyword evidence="5 6" id="KW-0472">Membrane</keyword>
<keyword evidence="6" id="KW-0675">Receptor</keyword>
<evidence type="ECO:0000256" key="2">
    <source>
        <dbReference type="ARBA" id="ARBA00022475"/>
    </source>
</evidence>
<evidence type="ECO:0000256" key="5">
    <source>
        <dbReference type="ARBA" id="ARBA00023136"/>
    </source>
</evidence>
<dbReference type="InterPro" id="IPR013604">
    <property type="entry name" value="7TM_chemorcpt"/>
</dbReference>
<accession>A0A1I8Q2V9</accession>
<feature type="transmembrane region" description="Helical" evidence="6">
    <location>
        <begin position="147"/>
        <end position="168"/>
    </location>
</feature>
<reference evidence="7" key="1">
    <citation type="submission" date="2020-05" db="UniProtKB">
        <authorList>
            <consortium name="EnsemblMetazoa"/>
        </authorList>
    </citation>
    <scope>IDENTIFICATION</scope>
    <source>
        <strain evidence="7">USDA</strain>
    </source>
</reference>
<organism evidence="7 8">
    <name type="scientific">Stomoxys calcitrans</name>
    <name type="common">Stable fly</name>
    <name type="synonym">Conops calcitrans</name>
    <dbReference type="NCBI Taxonomy" id="35570"/>
    <lineage>
        <taxon>Eukaryota</taxon>
        <taxon>Metazoa</taxon>
        <taxon>Ecdysozoa</taxon>
        <taxon>Arthropoda</taxon>
        <taxon>Hexapoda</taxon>
        <taxon>Insecta</taxon>
        <taxon>Pterygota</taxon>
        <taxon>Neoptera</taxon>
        <taxon>Endopterygota</taxon>
        <taxon>Diptera</taxon>
        <taxon>Brachycera</taxon>
        <taxon>Muscomorpha</taxon>
        <taxon>Muscoidea</taxon>
        <taxon>Muscidae</taxon>
        <taxon>Stomoxys</taxon>
    </lineage>
</organism>
<comment type="subcellular location">
    <subcellularLocation>
        <location evidence="1 6">Cell membrane</location>
        <topology evidence="1 6">Multi-pass membrane protein</topology>
    </subcellularLocation>
</comment>
<evidence type="ECO:0000256" key="6">
    <source>
        <dbReference type="RuleBase" id="RU363108"/>
    </source>
</evidence>
<dbReference type="GO" id="GO:0050909">
    <property type="term" value="P:sensory perception of taste"/>
    <property type="evidence" value="ECO:0007669"/>
    <property type="project" value="InterPro"/>
</dbReference>